<dbReference type="InterPro" id="IPR020084">
    <property type="entry name" value="NUDIX_hydrolase_CS"/>
</dbReference>
<dbReference type="PANTHER" id="PTHR43046:SF16">
    <property type="entry name" value="ADP-RIBOSE PYROPHOSPHATASE YJHB-RELATED"/>
    <property type="match status" value="1"/>
</dbReference>
<keyword evidence="3 4" id="KW-0378">Hydrolase</keyword>
<dbReference type="PROSITE" id="PS51462">
    <property type="entry name" value="NUDIX"/>
    <property type="match status" value="1"/>
</dbReference>
<proteinExistence type="inferred from homology"/>
<keyword evidence="7" id="KW-1185">Reference proteome</keyword>
<dbReference type="EMBL" id="JBHMBC010000007">
    <property type="protein sequence ID" value="MFB9818969.1"/>
    <property type="molecule type" value="Genomic_DNA"/>
</dbReference>
<comment type="caution">
    <text evidence="6">The sequence shown here is derived from an EMBL/GenBank/DDBJ whole genome shotgun (WGS) entry which is preliminary data.</text>
</comment>
<dbReference type="Gene3D" id="3.90.79.10">
    <property type="entry name" value="Nucleoside Triphosphate Pyrophosphohydrolase"/>
    <property type="match status" value="1"/>
</dbReference>
<evidence type="ECO:0000256" key="4">
    <source>
        <dbReference type="RuleBase" id="RU003476"/>
    </source>
</evidence>
<dbReference type="RefSeq" id="WP_234748429.1">
    <property type="nucleotide sequence ID" value="NZ_BAAAWN010000001.1"/>
</dbReference>
<protein>
    <submittedName>
        <fullName evidence="6">NUDIX hydrolase</fullName>
        <ecNumber evidence="6">3.6.-.-</ecNumber>
    </submittedName>
</protein>
<dbReference type="PANTHER" id="PTHR43046">
    <property type="entry name" value="GDP-MANNOSE MANNOSYL HYDROLASE"/>
    <property type="match status" value="1"/>
</dbReference>
<organism evidence="6 7">
    <name type="scientific">Arthrobacter ramosus</name>
    <dbReference type="NCBI Taxonomy" id="1672"/>
    <lineage>
        <taxon>Bacteria</taxon>
        <taxon>Bacillati</taxon>
        <taxon>Actinomycetota</taxon>
        <taxon>Actinomycetes</taxon>
        <taxon>Micrococcales</taxon>
        <taxon>Micrococcaceae</taxon>
        <taxon>Arthrobacter</taxon>
    </lineage>
</organism>
<evidence type="ECO:0000313" key="7">
    <source>
        <dbReference type="Proteomes" id="UP001589702"/>
    </source>
</evidence>
<accession>A0ABV5XW38</accession>
<feature type="domain" description="Nudix hydrolase" evidence="5">
    <location>
        <begin position="6"/>
        <end position="141"/>
    </location>
</feature>
<reference evidence="6 7" key="1">
    <citation type="submission" date="2024-09" db="EMBL/GenBank/DDBJ databases">
        <authorList>
            <person name="Sun Q."/>
            <person name="Mori K."/>
        </authorList>
    </citation>
    <scope>NUCLEOTIDE SEQUENCE [LARGE SCALE GENOMIC DNA]</scope>
    <source>
        <strain evidence="6 7">JCM 1334</strain>
    </source>
</reference>
<dbReference type="PRINTS" id="PR00502">
    <property type="entry name" value="NUDIXFAMILY"/>
</dbReference>
<evidence type="ECO:0000256" key="3">
    <source>
        <dbReference type="ARBA" id="ARBA00022801"/>
    </source>
</evidence>
<comment type="cofactor">
    <cofactor evidence="1">
        <name>Mg(2+)</name>
        <dbReference type="ChEBI" id="CHEBI:18420"/>
    </cofactor>
</comment>
<evidence type="ECO:0000256" key="1">
    <source>
        <dbReference type="ARBA" id="ARBA00001946"/>
    </source>
</evidence>
<comment type="similarity">
    <text evidence="2 4">Belongs to the Nudix hydrolase family.</text>
</comment>
<name>A0ABV5XW38_ARTRM</name>
<evidence type="ECO:0000256" key="2">
    <source>
        <dbReference type="ARBA" id="ARBA00005582"/>
    </source>
</evidence>
<evidence type="ECO:0000313" key="6">
    <source>
        <dbReference type="EMBL" id="MFB9818969.1"/>
    </source>
</evidence>
<dbReference type="GO" id="GO:0016787">
    <property type="term" value="F:hydrolase activity"/>
    <property type="evidence" value="ECO:0007669"/>
    <property type="project" value="UniProtKB-KW"/>
</dbReference>
<gene>
    <name evidence="6" type="ORF">ACFFP1_05590</name>
</gene>
<dbReference type="EC" id="3.6.-.-" evidence="6"/>
<dbReference type="PROSITE" id="PS00893">
    <property type="entry name" value="NUDIX_BOX"/>
    <property type="match status" value="1"/>
</dbReference>
<dbReference type="CDD" id="cd02883">
    <property type="entry name" value="NUDIX_Hydrolase"/>
    <property type="match status" value="1"/>
</dbReference>
<dbReference type="SUPFAM" id="SSF55811">
    <property type="entry name" value="Nudix"/>
    <property type="match status" value="1"/>
</dbReference>
<evidence type="ECO:0000259" key="5">
    <source>
        <dbReference type="PROSITE" id="PS51462"/>
    </source>
</evidence>
<dbReference type="Proteomes" id="UP001589702">
    <property type="component" value="Unassembled WGS sequence"/>
</dbReference>
<dbReference type="Pfam" id="PF00293">
    <property type="entry name" value="NUDIX"/>
    <property type="match status" value="1"/>
</dbReference>
<dbReference type="InterPro" id="IPR000086">
    <property type="entry name" value="NUDIX_hydrolase_dom"/>
</dbReference>
<dbReference type="InterPro" id="IPR015797">
    <property type="entry name" value="NUDIX_hydrolase-like_dom_sf"/>
</dbReference>
<dbReference type="InterPro" id="IPR020476">
    <property type="entry name" value="Nudix_hydrolase"/>
</dbReference>
<sequence length="152" mass="16514">MSMQFDTRPAAYGVVIRDGAILLAYWKQDGKEGWTLPGGGLDLGEHPVDGCRREIQEETGYDADIGAMLGIDVGHWPGEGRLDGSDRDFQAIRLVYEASITGGELTHEIDGSTTHAAWVPLGKVPGLNRVSLVDIGLRLHRERPLNGKLPTP</sequence>